<protein>
    <submittedName>
        <fullName evidence="1">Uncharacterized protein</fullName>
    </submittedName>
</protein>
<keyword evidence="2" id="KW-1185">Reference proteome</keyword>
<sequence>MGELEVLIRIHILLELMEDMVVEAVGQTIQELAAAAAASMAAAAATTTLEVVNGVQGEEEALLMQELIQIM</sequence>
<comment type="caution">
    <text evidence="1">The sequence shown here is derived from an EMBL/GenBank/DDBJ whole genome shotgun (WGS) entry which is preliminary data.</text>
</comment>
<evidence type="ECO:0000313" key="1">
    <source>
        <dbReference type="EMBL" id="GAA4313098.1"/>
    </source>
</evidence>
<dbReference type="Proteomes" id="UP001501844">
    <property type="component" value="Unassembled WGS sequence"/>
</dbReference>
<gene>
    <name evidence="1" type="ORF">GCM10023183_32470</name>
</gene>
<dbReference type="EMBL" id="BAABGX010000003">
    <property type="protein sequence ID" value="GAA4313098.1"/>
    <property type="molecule type" value="Genomic_DNA"/>
</dbReference>
<name>A0ABP8FXN9_9BACT</name>
<accession>A0ABP8FXN9</accession>
<evidence type="ECO:0000313" key="2">
    <source>
        <dbReference type="Proteomes" id="UP001501844"/>
    </source>
</evidence>
<proteinExistence type="predicted"/>
<reference evidence="2" key="1">
    <citation type="journal article" date="2019" name="Int. J. Syst. Evol. Microbiol.">
        <title>The Global Catalogue of Microorganisms (GCM) 10K type strain sequencing project: providing services to taxonomists for standard genome sequencing and annotation.</title>
        <authorList>
            <consortium name="The Broad Institute Genomics Platform"/>
            <consortium name="The Broad Institute Genome Sequencing Center for Infectious Disease"/>
            <person name="Wu L."/>
            <person name="Ma J."/>
        </authorList>
    </citation>
    <scope>NUCLEOTIDE SEQUENCE [LARGE SCALE GENOMIC DNA]</scope>
    <source>
        <strain evidence="2">JCM 17917</strain>
    </source>
</reference>
<organism evidence="1 2">
    <name type="scientific">Nibribacter koreensis</name>
    <dbReference type="NCBI Taxonomy" id="1084519"/>
    <lineage>
        <taxon>Bacteria</taxon>
        <taxon>Pseudomonadati</taxon>
        <taxon>Bacteroidota</taxon>
        <taxon>Cytophagia</taxon>
        <taxon>Cytophagales</taxon>
        <taxon>Hymenobacteraceae</taxon>
        <taxon>Nibribacter</taxon>
    </lineage>
</organism>